<gene>
    <name evidence="9" type="ORF">DNJ96_09590</name>
</gene>
<evidence type="ECO:0000256" key="6">
    <source>
        <dbReference type="ARBA" id="ARBA00025643"/>
    </source>
</evidence>
<comment type="caution">
    <text evidence="9">The sequence shown here is derived from an EMBL/GenBank/DDBJ whole genome shotgun (WGS) entry which is preliminary data.</text>
</comment>
<evidence type="ECO:0000256" key="7">
    <source>
        <dbReference type="RuleBase" id="RU362063"/>
    </source>
</evidence>
<comment type="similarity">
    <text evidence="2 7">Belongs to the FlgA family.</text>
</comment>
<dbReference type="NCBIfam" id="TIGR03170">
    <property type="entry name" value="flgA_cterm"/>
    <property type="match status" value="1"/>
</dbReference>
<evidence type="ECO:0000256" key="5">
    <source>
        <dbReference type="ARBA" id="ARBA00022764"/>
    </source>
</evidence>
<dbReference type="PANTHER" id="PTHR36307">
    <property type="entry name" value="FLAGELLA BASAL BODY P-RING FORMATION PROTEIN FLGA"/>
    <property type="match status" value="1"/>
</dbReference>
<evidence type="ECO:0000256" key="4">
    <source>
        <dbReference type="ARBA" id="ARBA00022729"/>
    </source>
</evidence>
<dbReference type="InterPro" id="IPR017585">
    <property type="entry name" value="SAF_FlgA"/>
</dbReference>
<reference evidence="9 10" key="1">
    <citation type="submission" date="2018-06" db="EMBL/GenBank/DDBJ databases">
        <title>Three novel Pseudomonas species isolated from symptomatic oak.</title>
        <authorList>
            <person name="Bueno-Gonzalez V."/>
            <person name="Brady C."/>
        </authorList>
    </citation>
    <scope>NUCLEOTIDE SEQUENCE [LARGE SCALE GENOMIC DNA]</scope>
    <source>
        <strain evidence="9 10">P17C</strain>
    </source>
</reference>
<dbReference type="SMART" id="SM00858">
    <property type="entry name" value="SAF"/>
    <property type="match status" value="1"/>
</dbReference>
<dbReference type="OrthoDB" id="1669037at2"/>
<keyword evidence="9" id="KW-0969">Cilium</keyword>
<keyword evidence="5 7" id="KW-0574">Periplasm</keyword>
<sequence>MNTLMTFSRRTTRTAPGAFLLPVLLGMGQPAEAASVTRPQQLIDVTQEFLEQSVTDYLQRNQISGRHEIAVNRLDPRLRLALCDIPLSSRQESSQPIGRVTVRVSCEGSNPWTVFVPAQVRLFRDVIVTRRPLQRDTILGEADIGLVERDVGALTQGYMTDPEQVIGTRLTRNTLNNQVLTPAQINQVDVVSKGDQVVINAKGATLNVRMTGEALVGGAVGTQIRVKNSNSGRTIKARVTGPGQVEVDM</sequence>
<evidence type="ECO:0000259" key="8">
    <source>
        <dbReference type="SMART" id="SM00858"/>
    </source>
</evidence>
<organism evidence="9 10">
    <name type="scientific">Stutzerimonas kirkiae</name>
    <dbReference type="NCBI Taxonomy" id="2211392"/>
    <lineage>
        <taxon>Bacteria</taxon>
        <taxon>Pseudomonadati</taxon>
        <taxon>Pseudomonadota</taxon>
        <taxon>Gammaproteobacteria</taxon>
        <taxon>Pseudomonadales</taxon>
        <taxon>Pseudomonadaceae</taxon>
        <taxon>Stutzerimonas</taxon>
    </lineage>
</organism>
<dbReference type="Pfam" id="PF13144">
    <property type="entry name" value="ChapFlgA"/>
    <property type="match status" value="1"/>
</dbReference>
<evidence type="ECO:0000313" key="9">
    <source>
        <dbReference type="EMBL" id="TBU96807.1"/>
    </source>
</evidence>
<comment type="subcellular location">
    <subcellularLocation>
        <location evidence="1 7">Periplasm</location>
    </subcellularLocation>
</comment>
<dbReference type="EMBL" id="QJUP01000011">
    <property type="protein sequence ID" value="TBU96807.1"/>
    <property type="molecule type" value="Genomic_DNA"/>
</dbReference>
<dbReference type="InterPro" id="IPR013974">
    <property type="entry name" value="SAF"/>
</dbReference>
<dbReference type="AlphaFoldDB" id="A0A4Q9R872"/>
<dbReference type="InterPro" id="IPR041231">
    <property type="entry name" value="FlgA_N"/>
</dbReference>
<keyword evidence="7" id="KW-1005">Bacterial flagellum biogenesis</keyword>
<dbReference type="PANTHER" id="PTHR36307:SF1">
    <property type="entry name" value="FLAGELLA BASAL BODY P-RING FORMATION PROTEIN FLGA"/>
    <property type="match status" value="1"/>
</dbReference>
<dbReference type="Proteomes" id="UP000292639">
    <property type="component" value="Unassembled WGS sequence"/>
</dbReference>
<dbReference type="CDD" id="cd11614">
    <property type="entry name" value="SAF_CpaB_FlgA_like"/>
    <property type="match status" value="1"/>
</dbReference>
<protein>
    <recommendedName>
        <fullName evidence="3 7">Flagella basal body P-ring formation protein FlgA</fullName>
    </recommendedName>
</protein>
<keyword evidence="10" id="KW-1185">Reference proteome</keyword>
<accession>A0A4Q9R872</accession>
<feature type="signal peptide" evidence="7">
    <location>
        <begin position="1"/>
        <end position="33"/>
    </location>
</feature>
<name>A0A4Q9R872_9GAMM</name>
<comment type="function">
    <text evidence="6 7">Involved in the assembly process of the P-ring formation. It may associate with FlgF on the rod constituting a structure essential for the P-ring assembly or may act as a modulator protein for the P-ring assembly.</text>
</comment>
<keyword evidence="4 7" id="KW-0732">Signal</keyword>
<dbReference type="Gene3D" id="3.90.1210.10">
    <property type="entry name" value="Antifreeze-like/N-acetylneuraminic acid synthase C-terminal domain"/>
    <property type="match status" value="1"/>
</dbReference>
<dbReference type="GO" id="GO:0044780">
    <property type="term" value="P:bacterial-type flagellum assembly"/>
    <property type="evidence" value="ECO:0007669"/>
    <property type="project" value="InterPro"/>
</dbReference>
<evidence type="ECO:0000256" key="2">
    <source>
        <dbReference type="ARBA" id="ARBA00010474"/>
    </source>
</evidence>
<keyword evidence="9" id="KW-0282">Flagellum</keyword>
<feature type="domain" description="SAF" evidence="8">
    <location>
        <begin position="124"/>
        <end position="186"/>
    </location>
</feature>
<keyword evidence="9" id="KW-0966">Cell projection</keyword>
<evidence type="ECO:0000256" key="3">
    <source>
        <dbReference type="ARBA" id="ARBA00014754"/>
    </source>
</evidence>
<dbReference type="Pfam" id="PF17656">
    <property type="entry name" value="ChapFlgA_N"/>
    <property type="match status" value="1"/>
</dbReference>
<feature type="chain" id="PRO_5021038710" description="Flagella basal body P-ring formation protein FlgA" evidence="7">
    <location>
        <begin position="34"/>
        <end position="249"/>
    </location>
</feature>
<evidence type="ECO:0000256" key="1">
    <source>
        <dbReference type="ARBA" id="ARBA00004418"/>
    </source>
</evidence>
<proteinExistence type="inferred from homology"/>
<dbReference type="RefSeq" id="WP_131185188.1">
    <property type="nucleotide sequence ID" value="NZ_QJUO01000023.1"/>
</dbReference>
<dbReference type="Gene3D" id="2.30.30.760">
    <property type="match status" value="1"/>
</dbReference>
<evidence type="ECO:0000313" key="10">
    <source>
        <dbReference type="Proteomes" id="UP000292639"/>
    </source>
</evidence>
<dbReference type="GO" id="GO:0042597">
    <property type="term" value="C:periplasmic space"/>
    <property type="evidence" value="ECO:0007669"/>
    <property type="project" value="UniProtKB-SubCell"/>
</dbReference>
<dbReference type="InterPro" id="IPR039246">
    <property type="entry name" value="Flagellar_FlgA"/>
</dbReference>